<evidence type="ECO:0000259" key="2">
    <source>
        <dbReference type="Pfam" id="PF13936"/>
    </source>
</evidence>
<gene>
    <name evidence="3" type="ORF">Poly51_58400</name>
</gene>
<dbReference type="InterPro" id="IPR009057">
    <property type="entry name" value="Homeodomain-like_sf"/>
</dbReference>
<feature type="domain" description="Transposase IS30-like HTH" evidence="2">
    <location>
        <begin position="12"/>
        <end position="43"/>
    </location>
</feature>
<protein>
    <recommendedName>
        <fullName evidence="2">Transposase IS30-like HTH domain-containing protein</fullName>
    </recommendedName>
</protein>
<dbReference type="InterPro" id="IPR042075">
    <property type="entry name" value="KorB_DNA-db"/>
</dbReference>
<organism evidence="3 4">
    <name type="scientific">Rubripirellula tenax</name>
    <dbReference type="NCBI Taxonomy" id="2528015"/>
    <lineage>
        <taxon>Bacteria</taxon>
        <taxon>Pseudomonadati</taxon>
        <taxon>Planctomycetota</taxon>
        <taxon>Planctomycetia</taxon>
        <taxon>Pirellulales</taxon>
        <taxon>Pirellulaceae</taxon>
        <taxon>Rubripirellula</taxon>
    </lineage>
</organism>
<name>A0A5C6E8A6_9BACT</name>
<dbReference type="Gene3D" id="1.10.10.730">
    <property type="entry name" value="KorB DNA-binding domain"/>
    <property type="match status" value="1"/>
</dbReference>
<feature type="region of interest" description="Disordered" evidence="1">
    <location>
        <begin position="30"/>
        <end position="95"/>
    </location>
</feature>
<keyword evidence="4" id="KW-1185">Reference proteome</keyword>
<proteinExistence type="predicted"/>
<dbReference type="RefSeq" id="WP_186775862.1">
    <property type="nucleotide sequence ID" value="NZ_SJPW01000009.1"/>
</dbReference>
<sequence>MANQLAMDKSLAINNLRDAGYSQRRIAKTLRVSRGTVRRHLARRNSNNTKAPTDPSDLAPTGSGDSNGTTAPTGSGPPDATELSAGGNSQREPFRDIIVEKCQAGLSARRIHQDLGADHGSDVSYWLVNRFVRALG</sequence>
<accession>A0A5C6E8A6</accession>
<dbReference type="Proteomes" id="UP000318288">
    <property type="component" value="Unassembled WGS sequence"/>
</dbReference>
<dbReference type="SUPFAM" id="SSF46689">
    <property type="entry name" value="Homeodomain-like"/>
    <property type="match status" value="1"/>
</dbReference>
<dbReference type="AlphaFoldDB" id="A0A5C6E8A6"/>
<feature type="compositionally biased region" description="Polar residues" evidence="1">
    <location>
        <begin position="63"/>
        <end position="73"/>
    </location>
</feature>
<dbReference type="EMBL" id="SJPW01000009">
    <property type="protein sequence ID" value="TWU44774.1"/>
    <property type="molecule type" value="Genomic_DNA"/>
</dbReference>
<evidence type="ECO:0000313" key="4">
    <source>
        <dbReference type="Proteomes" id="UP000318288"/>
    </source>
</evidence>
<evidence type="ECO:0000256" key="1">
    <source>
        <dbReference type="SAM" id="MobiDB-lite"/>
    </source>
</evidence>
<evidence type="ECO:0000313" key="3">
    <source>
        <dbReference type="EMBL" id="TWU44774.1"/>
    </source>
</evidence>
<dbReference type="Pfam" id="PF13936">
    <property type="entry name" value="HTH_38"/>
    <property type="match status" value="1"/>
</dbReference>
<dbReference type="InterPro" id="IPR025246">
    <property type="entry name" value="IS30-like_HTH"/>
</dbReference>
<reference evidence="3 4" key="1">
    <citation type="submission" date="2019-02" db="EMBL/GenBank/DDBJ databases">
        <title>Deep-cultivation of Planctomycetes and their phenomic and genomic characterization uncovers novel biology.</title>
        <authorList>
            <person name="Wiegand S."/>
            <person name="Jogler M."/>
            <person name="Boedeker C."/>
            <person name="Pinto D."/>
            <person name="Vollmers J."/>
            <person name="Rivas-Marin E."/>
            <person name="Kohn T."/>
            <person name="Peeters S.H."/>
            <person name="Heuer A."/>
            <person name="Rast P."/>
            <person name="Oberbeckmann S."/>
            <person name="Bunk B."/>
            <person name="Jeske O."/>
            <person name="Meyerdierks A."/>
            <person name="Storesund J.E."/>
            <person name="Kallscheuer N."/>
            <person name="Luecker S."/>
            <person name="Lage O.M."/>
            <person name="Pohl T."/>
            <person name="Merkel B.J."/>
            <person name="Hornburger P."/>
            <person name="Mueller R.-W."/>
            <person name="Bruemmer F."/>
            <person name="Labrenz M."/>
            <person name="Spormann A.M."/>
            <person name="Op Den Camp H."/>
            <person name="Overmann J."/>
            <person name="Amann R."/>
            <person name="Jetten M.S.M."/>
            <person name="Mascher T."/>
            <person name="Medema M.H."/>
            <person name="Devos D.P."/>
            <person name="Kaster A.-K."/>
            <person name="Ovreas L."/>
            <person name="Rohde M."/>
            <person name="Galperin M.Y."/>
            <person name="Jogler C."/>
        </authorList>
    </citation>
    <scope>NUCLEOTIDE SEQUENCE [LARGE SCALE GENOMIC DNA]</scope>
    <source>
        <strain evidence="3 4">Poly51</strain>
    </source>
</reference>
<comment type="caution">
    <text evidence="3">The sequence shown here is derived from an EMBL/GenBank/DDBJ whole genome shotgun (WGS) entry which is preliminary data.</text>
</comment>